<comment type="caution">
    <text evidence="1">The sequence shown here is derived from an EMBL/GenBank/DDBJ whole genome shotgun (WGS) entry which is preliminary data.</text>
</comment>
<sequence>FGGVRVDRKSVTFPGPPISGSDVQRGCRKKWRSYFCFALSQRCCSELLPGFRSYFRSAEEEQLRLPLPGAVSRATA</sequence>
<name>A0AAW0HTN1_MYOGA</name>
<dbReference type="Proteomes" id="UP001488838">
    <property type="component" value="Unassembled WGS sequence"/>
</dbReference>
<evidence type="ECO:0000313" key="2">
    <source>
        <dbReference type="Proteomes" id="UP001488838"/>
    </source>
</evidence>
<evidence type="ECO:0000313" key="1">
    <source>
        <dbReference type="EMBL" id="KAK7805512.1"/>
    </source>
</evidence>
<keyword evidence="2" id="KW-1185">Reference proteome</keyword>
<gene>
    <name evidence="1" type="ORF">U0070_023115</name>
</gene>
<proteinExistence type="predicted"/>
<protein>
    <submittedName>
        <fullName evidence="1">Uncharacterized protein</fullName>
    </submittedName>
</protein>
<dbReference type="EMBL" id="JBBHLL010000338">
    <property type="protein sequence ID" value="KAK7805512.1"/>
    <property type="molecule type" value="Genomic_DNA"/>
</dbReference>
<dbReference type="AlphaFoldDB" id="A0AAW0HTN1"/>
<feature type="non-terminal residue" evidence="1">
    <location>
        <position position="1"/>
    </location>
</feature>
<reference evidence="1 2" key="1">
    <citation type="journal article" date="2023" name="bioRxiv">
        <title>Conserved and derived expression patterns and positive selection on dental genes reveal complex evolutionary context of ever-growing rodent molars.</title>
        <authorList>
            <person name="Calamari Z.T."/>
            <person name="Song A."/>
            <person name="Cohen E."/>
            <person name="Akter M."/>
            <person name="Roy R.D."/>
            <person name="Hallikas O."/>
            <person name="Christensen M.M."/>
            <person name="Li P."/>
            <person name="Marangoni P."/>
            <person name="Jernvall J."/>
            <person name="Klein O.D."/>
        </authorList>
    </citation>
    <scope>NUCLEOTIDE SEQUENCE [LARGE SCALE GENOMIC DNA]</scope>
    <source>
        <strain evidence="1">V071</strain>
    </source>
</reference>
<organism evidence="1 2">
    <name type="scientific">Myodes glareolus</name>
    <name type="common">Bank vole</name>
    <name type="synonym">Clethrionomys glareolus</name>
    <dbReference type="NCBI Taxonomy" id="447135"/>
    <lineage>
        <taxon>Eukaryota</taxon>
        <taxon>Metazoa</taxon>
        <taxon>Chordata</taxon>
        <taxon>Craniata</taxon>
        <taxon>Vertebrata</taxon>
        <taxon>Euteleostomi</taxon>
        <taxon>Mammalia</taxon>
        <taxon>Eutheria</taxon>
        <taxon>Euarchontoglires</taxon>
        <taxon>Glires</taxon>
        <taxon>Rodentia</taxon>
        <taxon>Myomorpha</taxon>
        <taxon>Muroidea</taxon>
        <taxon>Cricetidae</taxon>
        <taxon>Arvicolinae</taxon>
        <taxon>Myodes</taxon>
    </lineage>
</organism>
<accession>A0AAW0HTN1</accession>